<dbReference type="CDD" id="cd07079">
    <property type="entry name" value="ALDH_F18-19_ProA-GPR"/>
    <property type="match status" value="1"/>
</dbReference>
<comment type="function">
    <text evidence="7">Catalyzes the NADPH-dependent reduction of L-glutamate 5-phosphate into L-glutamate 5-semialdehyde and phosphate. The product spontaneously undergoes cyclization to form 1-pyrroline-5-carboxylate.</text>
</comment>
<evidence type="ECO:0000256" key="1">
    <source>
        <dbReference type="ARBA" id="ARBA00004985"/>
    </source>
</evidence>
<dbReference type="NCBIfam" id="NF001221">
    <property type="entry name" value="PRK00197.1"/>
    <property type="match status" value="1"/>
</dbReference>
<dbReference type="InterPro" id="IPR015590">
    <property type="entry name" value="Aldehyde_DH_dom"/>
</dbReference>
<sequence length="482" mass="49204">MTAVGTGGVTATTDPDPATGDATPSTTALGATGQDTTPPGTRTQGTTTQDTTPPGTTSPGAATVRGAAVAARAAATRLATTTGAERNAALTAVARGLTSRAPWILAANRQDVREAGDAGRSATVLDRLTITERQLAGLARTADALAAEPDPVGGTASGSVMPNGLEVRRVRVPLGVVGMIYEGRPNVTVDAALLCLKSGNAALLRGSSTARHTNAALVHAMREALADTAVPADAVQLVPGTTHDSVRELMSLRGLVDVLVPRGGHDLIQATVRDSAVPVIETGVGNCHVYVDEHADLDKALAILLDAKTQRPSVCNAAESLLVHEKVAPAFLPRALSALADHGVTVHGDERVRSLHPSVVAATEEDWGREYLSLDLAAAVVGSLDAAVRHIRRHGSGHTEAIVTDSHSAARRFVAALDTAVVAVNASTRFADGGEIGLGTELGISTQKLHARGPMGLTALTTTKYVLVGDGHIRGGAAAPLP</sequence>
<evidence type="ECO:0000256" key="8">
    <source>
        <dbReference type="SAM" id="MobiDB-lite"/>
    </source>
</evidence>
<feature type="region of interest" description="Disordered" evidence="8">
    <location>
        <begin position="1"/>
        <end position="61"/>
    </location>
</feature>
<evidence type="ECO:0000256" key="5">
    <source>
        <dbReference type="ARBA" id="ARBA00023002"/>
    </source>
</evidence>
<organism evidence="10 11">
    <name type="scientific">Streptomyces siamensis</name>
    <dbReference type="NCBI Taxonomy" id="1274986"/>
    <lineage>
        <taxon>Bacteria</taxon>
        <taxon>Bacillati</taxon>
        <taxon>Actinomycetota</taxon>
        <taxon>Actinomycetes</taxon>
        <taxon>Kitasatosporales</taxon>
        <taxon>Streptomycetaceae</taxon>
        <taxon>Streptomyces</taxon>
    </lineage>
</organism>
<comment type="catalytic activity">
    <reaction evidence="6 7">
        <text>L-glutamate 5-semialdehyde + phosphate + NADP(+) = L-glutamyl 5-phosphate + NADPH + H(+)</text>
        <dbReference type="Rhea" id="RHEA:19541"/>
        <dbReference type="ChEBI" id="CHEBI:15378"/>
        <dbReference type="ChEBI" id="CHEBI:43474"/>
        <dbReference type="ChEBI" id="CHEBI:57783"/>
        <dbReference type="ChEBI" id="CHEBI:58066"/>
        <dbReference type="ChEBI" id="CHEBI:58274"/>
        <dbReference type="ChEBI" id="CHEBI:58349"/>
        <dbReference type="EC" id="1.2.1.41"/>
    </reaction>
</comment>
<evidence type="ECO:0000313" key="10">
    <source>
        <dbReference type="EMBL" id="GAA5013258.1"/>
    </source>
</evidence>
<keyword evidence="2 7" id="KW-0028">Amino-acid biosynthesis</keyword>
<dbReference type="Pfam" id="PF00171">
    <property type="entry name" value="Aldedh"/>
    <property type="match status" value="1"/>
</dbReference>
<dbReference type="InterPro" id="IPR016161">
    <property type="entry name" value="Ald_DH/histidinol_DH"/>
</dbReference>
<dbReference type="Gene3D" id="3.40.309.10">
    <property type="entry name" value="Aldehyde Dehydrogenase, Chain A, domain 2"/>
    <property type="match status" value="1"/>
</dbReference>
<keyword evidence="4 7" id="KW-0521">NADP</keyword>
<feature type="domain" description="Aldehyde dehydrogenase" evidence="9">
    <location>
        <begin position="60"/>
        <end position="341"/>
    </location>
</feature>
<keyword evidence="3 7" id="KW-0641">Proline biosynthesis</keyword>
<dbReference type="PROSITE" id="PS01223">
    <property type="entry name" value="PROA"/>
    <property type="match status" value="1"/>
</dbReference>
<comment type="similarity">
    <text evidence="7">Belongs to the gamma-glutamyl phosphate reductase family.</text>
</comment>
<keyword evidence="5 7" id="KW-0560">Oxidoreductase</keyword>
<comment type="subcellular location">
    <subcellularLocation>
        <location evidence="7">Cytoplasm</location>
    </subcellularLocation>
</comment>
<feature type="compositionally biased region" description="Low complexity" evidence="8">
    <location>
        <begin position="9"/>
        <end position="61"/>
    </location>
</feature>
<keyword evidence="11" id="KW-1185">Reference proteome</keyword>
<dbReference type="InterPro" id="IPR016162">
    <property type="entry name" value="Ald_DH_N"/>
</dbReference>
<evidence type="ECO:0000256" key="6">
    <source>
        <dbReference type="ARBA" id="ARBA00049024"/>
    </source>
</evidence>
<name>A0ABP9IYS8_9ACTN</name>
<reference evidence="11" key="1">
    <citation type="journal article" date="2019" name="Int. J. Syst. Evol. Microbiol.">
        <title>The Global Catalogue of Microorganisms (GCM) 10K type strain sequencing project: providing services to taxonomists for standard genome sequencing and annotation.</title>
        <authorList>
            <consortium name="The Broad Institute Genomics Platform"/>
            <consortium name="The Broad Institute Genome Sequencing Center for Infectious Disease"/>
            <person name="Wu L."/>
            <person name="Ma J."/>
        </authorList>
    </citation>
    <scope>NUCLEOTIDE SEQUENCE [LARGE SCALE GENOMIC DNA]</scope>
    <source>
        <strain evidence="11">JCM 18409</strain>
    </source>
</reference>
<comment type="pathway">
    <text evidence="1 7">Amino-acid biosynthesis; L-proline biosynthesis; L-glutamate 5-semialdehyde from L-glutamate: step 2/2.</text>
</comment>
<dbReference type="EMBL" id="BAABKB010000010">
    <property type="protein sequence ID" value="GAA5013258.1"/>
    <property type="molecule type" value="Genomic_DNA"/>
</dbReference>
<keyword evidence="7" id="KW-0963">Cytoplasm</keyword>
<evidence type="ECO:0000256" key="2">
    <source>
        <dbReference type="ARBA" id="ARBA00022605"/>
    </source>
</evidence>
<accession>A0ABP9IYS8</accession>
<dbReference type="Gene3D" id="3.40.605.10">
    <property type="entry name" value="Aldehyde Dehydrogenase, Chain A, domain 1"/>
    <property type="match status" value="1"/>
</dbReference>
<gene>
    <name evidence="7" type="primary">proA</name>
    <name evidence="10" type="ORF">GCM10023335_35940</name>
</gene>
<dbReference type="PANTHER" id="PTHR11063:SF8">
    <property type="entry name" value="DELTA-1-PYRROLINE-5-CARBOXYLATE SYNTHASE"/>
    <property type="match status" value="1"/>
</dbReference>
<evidence type="ECO:0000313" key="11">
    <source>
        <dbReference type="Proteomes" id="UP001501759"/>
    </source>
</evidence>
<dbReference type="InterPro" id="IPR000965">
    <property type="entry name" value="GPR_dom"/>
</dbReference>
<evidence type="ECO:0000256" key="3">
    <source>
        <dbReference type="ARBA" id="ARBA00022650"/>
    </source>
</evidence>
<dbReference type="NCBIfam" id="TIGR00407">
    <property type="entry name" value="proA"/>
    <property type="match status" value="1"/>
</dbReference>
<dbReference type="EC" id="1.2.1.41" evidence="7"/>
<dbReference type="SUPFAM" id="SSF53720">
    <property type="entry name" value="ALDH-like"/>
    <property type="match status" value="1"/>
</dbReference>
<dbReference type="InterPro" id="IPR020593">
    <property type="entry name" value="G-glutamylP_reductase_CS"/>
</dbReference>
<evidence type="ECO:0000259" key="9">
    <source>
        <dbReference type="Pfam" id="PF00171"/>
    </source>
</evidence>
<protein>
    <recommendedName>
        <fullName evidence="7">Gamma-glutamyl phosphate reductase</fullName>
        <shortName evidence="7">GPR</shortName>
        <ecNumber evidence="7">1.2.1.41</ecNumber>
    </recommendedName>
    <alternativeName>
        <fullName evidence="7">Glutamate-5-semialdehyde dehydrogenase</fullName>
    </alternativeName>
    <alternativeName>
        <fullName evidence="7">Glutamyl-gamma-semialdehyde dehydrogenase</fullName>
        <shortName evidence="7">GSA dehydrogenase</shortName>
    </alternativeName>
</protein>
<dbReference type="Proteomes" id="UP001501759">
    <property type="component" value="Unassembled WGS sequence"/>
</dbReference>
<proteinExistence type="inferred from homology"/>
<evidence type="ECO:0000256" key="4">
    <source>
        <dbReference type="ARBA" id="ARBA00022857"/>
    </source>
</evidence>
<comment type="caution">
    <text evidence="10">The sequence shown here is derived from an EMBL/GenBank/DDBJ whole genome shotgun (WGS) entry which is preliminary data.</text>
</comment>
<dbReference type="HAMAP" id="MF_00412">
    <property type="entry name" value="ProA"/>
    <property type="match status" value="1"/>
</dbReference>
<evidence type="ECO:0000256" key="7">
    <source>
        <dbReference type="HAMAP-Rule" id="MF_00412"/>
    </source>
</evidence>
<dbReference type="PANTHER" id="PTHR11063">
    <property type="entry name" value="GLUTAMATE SEMIALDEHYDE DEHYDROGENASE"/>
    <property type="match status" value="1"/>
</dbReference>
<dbReference type="InterPro" id="IPR016163">
    <property type="entry name" value="Ald_DH_C"/>
</dbReference>